<name>A0AA40EZN1_9PEZI</name>
<dbReference type="EMBL" id="JAUKTV010000001">
    <property type="protein sequence ID" value="KAK0748466.1"/>
    <property type="molecule type" value="Genomic_DNA"/>
</dbReference>
<sequence length="277" mass="31332">MKQSTMTWGRPVFCCQCALHYAAIKRLKAKRMLNTTCQLALRIVLVTPLDAVAVHLDSDSKPGPDQQIQHRARPRVPLSISWPQCSPMFGGDHLWCHIRYAVSVVGVDVSHQEQEGSRGRKKQEKPQYLHPGCAELRGTGPQMTCSRVRFHEHDFYQWKLRLKHGWAQPIGSNWDLREPCLITGSGRPLTSKRRGSPVLEPRASQRQKHPGSFRPPCPLVGPRPFKYLSLLFLPSSSNPTSFSPNIAFRASIHSLLRSCISRHSFDKKHERLSAAPP</sequence>
<reference evidence="2" key="1">
    <citation type="submission" date="2023-06" db="EMBL/GenBank/DDBJ databases">
        <title>Genome-scale phylogeny and comparative genomics of the fungal order Sordariales.</title>
        <authorList>
            <consortium name="Lawrence Berkeley National Laboratory"/>
            <person name="Hensen N."/>
            <person name="Bonometti L."/>
            <person name="Westerberg I."/>
            <person name="Brannstrom I.O."/>
            <person name="Guillou S."/>
            <person name="Cros-Aarteil S."/>
            <person name="Calhoun S."/>
            <person name="Haridas S."/>
            <person name="Kuo A."/>
            <person name="Mondo S."/>
            <person name="Pangilinan J."/>
            <person name="Riley R."/>
            <person name="Labutti K."/>
            <person name="Andreopoulos B."/>
            <person name="Lipzen A."/>
            <person name="Chen C."/>
            <person name="Yanf M."/>
            <person name="Daum C."/>
            <person name="Ng V."/>
            <person name="Clum A."/>
            <person name="Steindorff A."/>
            <person name="Ohm R."/>
            <person name="Martin F."/>
            <person name="Silar P."/>
            <person name="Natvig D."/>
            <person name="Lalanne C."/>
            <person name="Gautier V."/>
            <person name="Ament-Velasquez S.L."/>
            <person name="Kruys A."/>
            <person name="Hutchinson M.I."/>
            <person name="Powell A.J."/>
            <person name="Barry K."/>
            <person name="Miller A.N."/>
            <person name="Grigoriev I.V."/>
            <person name="Debuchy R."/>
            <person name="Gladieux P."/>
            <person name="Thoren M.H."/>
            <person name="Johannesson H."/>
        </authorList>
    </citation>
    <scope>NUCLEOTIDE SEQUENCE</scope>
    <source>
        <strain evidence="2">CBS 540.89</strain>
    </source>
</reference>
<dbReference type="AlphaFoldDB" id="A0AA40EZN1"/>
<organism evidence="2 3">
    <name type="scientific">Apiosordaria backusii</name>
    <dbReference type="NCBI Taxonomy" id="314023"/>
    <lineage>
        <taxon>Eukaryota</taxon>
        <taxon>Fungi</taxon>
        <taxon>Dikarya</taxon>
        <taxon>Ascomycota</taxon>
        <taxon>Pezizomycotina</taxon>
        <taxon>Sordariomycetes</taxon>
        <taxon>Sordariomycetidae</taxon>
        <taxon>Sordariales</taxon>
        <taxon>Lasiosphaeriaceae</taxon>
        <taxon>Apiosordaria</taxon>
    </lineage>
</organism>
<keyword evidence="3" id="KW-1185">Reference proteome</keyword>
<gene>
    <name evidence="2" type="ORF">B0T21DRAFT_22664</name>
</gene>
<feature type="region of interest" description="Disordered" evidence="1">
    <location>
        <begin position="185"/>
        <end position="215"/>
    </location>
</feature>
<feature type="region of interest" description="Disordered" evidence="1">
    <location>
        <begin position="112"/>
        <end position="131"/>
    </location>
</feature>
<protein>
    <submittedName>
        <fullName evidence="2">Uncharacterized protein</fullName>
    </submittedName>
</protein>
<dbReference type="Proteomes" id="UP001172159">
    <property type="component" value="Unassembled WGS sequence"/>
</dbReference>
<evidence type="ECO:0000256" key="1">
    <source>
        <dbReference type="SAM" id="MobiDB-lite"/>
    </source>
</evidence>
<evidence type="ECO:0000313" key="2">
    <source>
        <dbReference type="EMBL" id="KAK0748466.1"/>
    </source>
</evidence>
<evidence type="ECO:0000313" key="3">
    <source>
        <dbReference type="Proteomes" id="UP001172159"/>
    </source>
</evidence>
<comment type="caution">
    <text evidence="2">The sequence shown here is derived from an EMBL/GenBank/DDBJ whole genome shotgun (WGS) entry which is preliminary data.</text>
</comment>
<accession>A0AA40EZN1</accession>
<proteinExistence type="predicted"/>